<comment type="similarity">
    <text evidence="2">Belongs to the plant acyltransferase family.</text>
</comment>
<dbReference type="InterPro" id="IPR051283">
    <property type="entry name" value="Sec_Metabolite_Acyltrans"/>
</dbReference>
<keyword evidence="4" id="KW-0012">Acyltransferase</keyword>
<dbReference type="Gene3D" id="3.30.559.10">
    <property type="entry name" value="Chloramphenicol acetyltransferase-like domain"/>
    <property type="match status" value="2"/>
</dbReference>
<evidence type="ECO:0000256" key="1">
    <source>
        <dbReference type="ARBA" id="ARBA00005179"/>
    </source>
</evidence>
<gene>
    <name evidence="5" type="ORF">PT974_09533</name>
</gene>
<dbReference type="Pfam" id="PF02458">
    <property type="entry name" value="Transferase"/>
    <property type="match status" value="1"/>
</dbReference>
<keyword evidence="6" id="KW-1185">Reference proteome</keyword>
<sequence>MTQFEENASDIYPLHLLDDVAGNHSFPAWIMRFNDVLDADKLHESLSKLLEIGDWRKLGGRLRFKDNGKMTIHVPKKFAPEQPAITFTHVKLPESKIEDNEVARRLPKPTNGLSIQPIPNTHDFTCFAARPDFPKTIGEMIERGLPQLSLHITSFSDATLVSLAWPHTMMDAVGQQDLLRSWSLVLAGREAEVPTVLGAREDVLAKVDNWTSETKEKLVLDKRRLSALGVVKLMSRFLWRKYRDAPRETRVICLPKSLLKTLQSQAREENNGEFVSDGDLITALTIRAATLANATPRPVTAVHLLNGRFRIPWLQKPDPEGIHLQNIVLLAYSFIQAETAASSAGAIALANRQQLVEQATESQITLFLQRLRHEFRVKGKPNLWYGEPGARIMFFNNLLKPAFIQATDFSPAVVGQGEPAESRTNPPGTMVNYFHLVLDKPDGGIDTCYVLGRDHAENYWIMGRFLPKTWVQLEKHLMGVV</sequence>
<evidence type="ECO:0000256" key="2">
    <source>
        <dbReference type="ARBA" id="ARBA00009861"/>
    </source>
</evidence>
<dbReference type="EMBL" id="JAVFKD010000014">
    <property type="protein sequence ID" value="KAK5991253.1"/>
    <property type="molecule type" value="Genomic_DNA"/>
</dbReference>
<evidence type="ECO:0000313" key="5">
    <source>
        <dbReference type="EMBL" id="KAK5991253.1"/>
    </source>
</evidence>
<evidence type="ECO:0000256" key="4">
    <source>
        <dbReference type="ARBA" id="ARBA00023315"/>
    </source>
</evidence>
<comment type="caution">
    <text evidence="5">The sequence shown here is derived from an EMBL/GenBank/DDBJ whole genome shotgun (WGS) entry which is preliminary data.</text>
</comment>
<comment type="pathway">
    <text evidence="1">Secondary metabolite biosynthesis.</text>
</comment>
<reference evidence="5 6" key="1">
    <citation type="submission" date="2024-01" db="EMBL/GenBank/DDBJ databases">
        <title>Complete genome of Cladobotryum mycophilum ATHUM6906.</title>
        <authorList>
            <person name="Christinaki A.C."/>
            <person name="Myridakis A.I."/>
            <person name="Kouvelis V.N."/>
        </authorList>
    </citation>
    <scope>NUCLEOTIDE SEQUENCE [LARGE SCALE GENOMIC DNA]</scope>
    <source>
        <strain evidence="5 6">ATHUM6906</strain>
    </source>
</reference>
<proteinExistence type="inferred from homology"/>
<protein>
    <submittedName>
        <fullName evidence="5">O-acetyltransferase PaAT-2</fullName>
    </submittedName>
</protein>
<dbReference type="PANTHER" id="PTHR31896">
    <property type="entry name" value="FAMILY REGULATORY PROTEIN, PUTATIVE (AFU_ORTHOLOGUE AFUA_3G14730)-RELATED"/>
    <property type="match status" value="1"/>
</dbReference>
<dbReference type="PANTHER" id="PTHR31896:SF69">
    <property type="entry name" value="FAMILY REGULATORY PROTEIN, PUTATIVE (AFU_ORTHOLOGUE AFUA_3G14730)-RELATED"/>
    <property type="match status" value="1"/>
</dbReference>
<accession>A0ABR0SGG8</accession>
<evidence type="ECO:0000313" key="6">
    <source>
        <dbReference type="Proteomes" id="UP001338125"/>
    </source>
</evidence>
<keyword evidence="3" id="KW-0808">Transferase</keyword>
<dbReference type="InterPro" id="IPR023213">
    <property type="entry name" value="CAT-like_dom_sf"/>
</dbReference>
<name>A0ABR0SGG8_9HYPO</name>
<dbReference type="Proteomes" id="UP001338125">
    <property type="component" value="Unassembled WGS sequence"/>
</dbReference>
<evidence type="ECO:0000256" key="3">
    <source>
        <dbReference type="ARBA" id="ARBA00022679"/>
    </source>
</evidence>
<organism evidence="5 6">
    <name type="scientific">Cladobotryum mycophilum</name>
    <dbReference type="NCBI Taxonomy" id="491253"/>
    <lineage>
        <taxon>Eukaryota</taxon>
        <taxon>Fungi</taxon>
        <taxon>Dikarya</taxon>
        <taxon>Ascomycota</taxon>
        <taxon>Pezizomycotina</taxon>
        <taxon>Sordariomycetes</taxon>
        <taxon>Hypocreomycetidae</taxon>
        <taxon>Hypocreales</taxon>
        <taxon>Hypocreaceae</taxon>
        <taxon>Cladobotryum</taxon>
    </lineage>
</organism>